<dbReference type="InterPro" id="IPR016181">
    <property type="entry name" value="Acyl_CoA_acyltransferase"/>
</dbReference>
<dbReference type="Pfam" id="PF00583">
    <property type="entry name" value="Acetyltransf_1"/>
    <property type="match status" value="1"/>
</dbReference>
<dbReference type="Gene3D" id="3.40.630.30">
    <property type="match status" value="1"/>
</dbReference>
<gene>
    <name evidence="2" type="ORF">FHT01_000491</name>
</gene>
<feature type="domain" description="N-acetyltransferase" evidence="1">
    <location>
        <begin position="34"/>
        <end position="188"/>
    </location>
</feature>
<evidence type="ECO:0000259" key="1">
    <source>
        <dbReference type="PROSITE" id="PS51186"/>
    </source>
</evidence>
<dbReference type="PROSITE" id="PS51186">
    <property type="entry name" value="GNAT"/>
    <property type="match status" value="1"/>
</dbReference>
<dbReference type="SUPFAM" id="SSF55729">
    <property type="entry name" value="Acyl-CoA N-acyltransferases (Nat)"/>
    <property type="match status" value="1"/>
</dbReference>
<reference evidence="2 3" key="1">
    <citation type="submission" date="2020-03" db="EMBL/GenBank/DDBJ databases">
        <title>Genomic Encyclopedia of Type Strains, Phase IV (KMG-IV): sequencing the most valuable type-strain genomes for metagenomic binning, comparative biology and taxonomic classification.</title>
        <authorList>
            <person name="Goeker M."/>
        </authorList>
    </citation>
    <scope>NUCLEOTIDE SEQUENCE [LARGE SCALE GENOMIC DNA]</scope>
    <source>
        <strain evidence="2 3">DSM 22753</strain>
    </source>
</reference>
<evidence type="ECO:0000313" key="3">
    <source>
        <dbReference type="Proteomes" id="UP000788153"/>
    </source>
</evidence>
<sequence length="210" mass="23145">MALIPVTDDHVAAVVTTLEMHARPRPAPLPDAPLRLVRWDAPDPARYRALFERVGSPWLWYSRLAMDDAQLIAATHRTQTQVHAVLDRGGIEVGLLELSHPEPDWCALDFFGLVPELTGRGYGRWLMALAMALAWRPGVGFVRVNTCSLDHPAALGFYVRAGFTATKRTLETFPDPRAIGVLPPETAPQVPLLGKVATAQADQTRTGKRR</sequence>
<accession>A0ABX0TXB9</accession>
<evidence type="ECO:0000313" key="2">
    <source>
        <dbReference type="EMBL" id="NIJ22949.1"/>
    </source>
</evidence>
<dbReference type="RefSeq" id="WP_140048140.1">
    <property type="nucleotide sequence ID" value="NZ_BAAAEV010000001.1"/>
</dbReference>
<comment type="caution">
    <text evidence="2">The sequence shown here is derived from an EMBL/GenBank/DDBJ whole genome shotgun (WGS) entry which is preliminary data.</text>
</comment>
<dbReference type="EMBL" id="JAASQP010000001">
    <property type="protein sequence ID" value="NIJ22949.1"/>
    <property type="molecule type" value="Genomic_DNA"/>
</dbReference>
<proteinExistence type="predicted"/>
<dbReference type="CDD" id="cd04301">
    <property type="entry name" value="NAT_SF"/>
    <property type="match status" value="1"/>
</dbReference>
<protein>
    <submittedName>
        <fullName evidence="2">GNAT superfamily N-acetyltransferase</fullName>
    </submittedName>
</protein>
<dbReference type="Proteomes" id="UP000788153">
    <property type="component" value="Unassembled WGS sequence"/>
</dbReference>
<dbReference type="InterPro" id="IPR000182">
    <property type="entry name" value="GNAT_dom"/>
</dbReference>
<name>A0ABX0TXB9_9SPHN</name>
<organism evidence="2 3">
    <name type="scientific">Sphingomonas japonica</name>
    <dbReference type="NCBI Taxonomy" id="511662"/>
    <lineage>
        <taxon>Bacteria</taxon>
        <taxon>Pseudomonadati</taxon>
        <taxon>Pseudomonadota</taxon>
        <taxon>Alphaproteobacteria</taxon>
        <taxon>Sphingomonadales</taxon>
        <taxon>Sphingomonadaceae</taxon>
        <taxon>Sphingomonas</taxon>
    </lineage>
</organism>
<keyword evidence="3" id="KW-1185">Reference proteome</keyword>